<reference evidence="1 2" key="1">
    <citation type="submission" date="2020-02" db="EMBL/GenBank/DDBJ databases">
        <title>Draft genome sequence of two Spirosoma agri KCTC 52727 and Spirosoma terrae KCTC 52035.</title>
        <authorList>
            <person name="Rojas J."/>
            <person name="Ambika Manirajan B."/>
            <person name="Suarez C."/>
            <person name="Ratering S."/>
            <person name="Schnell S."/>
        </authorList>
    </citation>
    <scope>NUCLEOTIDE SEQUENCE [LARGE SCALE GENOMIC DNA]</scope>
    <source>
        <strain evidence="1 2">KCTC 52035</strain>
    </source>
</reference>
<protein>
    <submittedName>
        <fullName evidence="1">Uncharacterized protein</fullName>
    </submittedName>
</protein>
<gene>
    <name evidence="1" type="ORF">GK108_04290</name>
</gene>
<keyword evidence="2" id="KW-1185">Reference proteome</keyword>
<evidence type="ECO:0000313" key="2">
    <source>
        <dbReference type="Proteomes" id="UP000474175"/>
    </source>
</evidence>
<name>A0A6L9L3P4_9BACT</name>
<sequence>MSISFRPDTTQGFSMLICPFLLSNSKGGRVGEKSWCTRGNLTIVLFSLLSRLSALL</sequence>
<organism evidence="1 2">
    <name type="scientific">Spirosoma terrae</name>
    <dbReference type="NCBI Taxonomy" id="1968276"/>
    <lineage>
        <taxon>Bacteria</taxon>
        <taxon>Pseudomonadati</taxon>
        <taxon>Bacteroidota</taxon>
        <taxon>Cytophagia</taxon>
        <taxon>Cytophagales</taxon>
        <taxon>Cytophagaceae</taxon>
        <taxon>Spirosoma</taxon>
    </lineage>
</organism>
<dbReference type="EMBL" id="JAAFZH010000001">
    <property type="protein sequence ID" value="NDU94082.1"/>
    <property type="molecule type" value="Genomic_DNA"/>
</dbReference>
<dbReference type="AlphaFoldDB" id="A0A6L9L3P4"/>
<proteinExistence type="predicted"/>
<dbReference type="RefSeq" id="WP_163943263.1">
    <property type="nucleotide sequence ID" value="NZ_JAAFZH010000001.1"/>
</dbReference>
<comment type="caution">
    <text evidence="1">The sequence shown here is derived from an EMBL/GenBank/DDBJ whole genome shotgun (WGS) entry which is preliminary data.</text>
</comment>
<evidence type="ECO:0000313" key="1">
    <source>
        <dbReference type="EMBL" id="NDU94082.1"/>
    </source>
</evidence>
<accession>A0A6L9L3P4</accession>
<dbReference type="Proteomes" id="UP000474175">
    <property type="component" value="Unassembled WGS sequence"/>
</dbReference>